<dbReference type="Gene3D" id="3.40.50.1820">
    <property type="entry name" value="alpha/beta hydrolase"/>
    <property type="match status" value="1"/>
</dbReference>
<dbReference type="InterPro" id="IPR029058">
    <property type="entry name" value="AB_hydrolase_fold"/>
</dbReference>
<dbReference type="GO" id="GO:0016787">
    <property type="term" value="F:hydrolase activity"/>
    <property type="evidence" value="ECO:0007669"/>
    <property type="project" value="UniProtKB-KW"/>
</dbReference>
<evidence type="ECO:0000313" key="1">
    <source>
        <dbReference type="EMBL" id="MFB9232704.1"/>
    </source>
</evidence>
<dbReference type="EMBL" id="JBHMEA010000042">
    <property type="protein sequence ID" value="MFB9232704.1"/>
    <property type="molecule type" value="Genomic_DNA"/>
</dbReference>
<dbReference type="SUPFAM" id="SSF53474">
    <property type="entry name" value="alpha/beta-Hydrolases"/>
    <property type="match status" value="1"/>
</dbReference>
<dbReference type="Pfam" id="PF05990">
    <property type="entry name" value="DUF900"/>
    <property type="match status" value="1"/>
</dbReference>
<dbReference type="InterPro" id="IPR010297">
    <property type="entry name" value="DUF900_hydrolase"/>
</dbReference>
<gene>
    <name evidence="1" type="ORF">ACFFUT_12985</name>
</gene>
<protein>
    <submittedName>
        <fullName evidence="1">Alpha/beta hydrolase</fullName>
    </submittedName>
</protein>
<reference evidence="1 2" key="1">
    <citation type="submission" date="2024-09" db="EMBL/GenBank/DDBJ databases">
        <authorList>
            <person name="Sun Q."/>
            <person name="Mori K."/>
        </authorList>
    </citation>
    <scope>NUCLEOTIDE SEQUENCE [LARGE SCALE GENOMIC DNA]</scope>
    <source>
        <strain evidence="1 2">CECT 8726</strain>
    </source>
</reference>
<comment type="caution">
    <text evidence="1">The sequence shown here is derived from an EMBL/GenBank/DDBJ whole genome shotgun (WGS) entry which is preliminary data.</text>
</comment>
<proteinExistence type="predicted"/>
<keyword evidence="1" id="KW-0378">Hydrolase</keyword>
<sequence length="416" mass="46444">MLAVVFTLLLLGACEKVNRLAQAPTIYVEKGSYPESEVPEYLRTVSPDILFVTDRRAVTTREGKMNFSHERSPAMAFGRIEVNLAPGWSWSDLLQEQSANRNRMPAIVTGDAETLVQFSPTPLPFELKNGVARPLPSALAPYQEQKRAFQRRVSAELKRANRRDVVIFIHGFNNGFDDGVTTLANIWHSTGRIGVPIVYSWPADSSGLFGYFTDRESGEFSIFHLKEFLRALSSVTELERIHLIAHSRGTDVATSALRELVIAERAAGRDPRRSLKLDTLILAAPDLDFGVVRQRLIAEQFGPAFGQIIVYMNSKDGALGLSQTLMAGLRFGRISSENLGESERVIFKRIQNVNFIEVEQVRGQSGHAYFRENPAVLSDIALALRTGALPGSSERPLTRIDGNFWQLRKDYPLQVQ</sequence>
<dbReference type="PANTHER" id="PTHR36513">
    <property type="entry name" value="ABC TRANSMEMBRANE TYPE-1 DOMAIN-CONTAINING PROTEIN"/>
    <property type="match status" value="1"/>
</dbReference>
<name>A0ABV5JH37_9RHOB</name>
<dbReference type="RefSeq" id="WP_246531779.1">
    <property type="nucleotide sequence ID" value="NZ_JAGFNU010000010.1"/>
</dbReference>
<organism evidence="1 2">
    <name type="scientific">Pseudohalocynthiibacter aestuariivivens</name>
    <dbReference type="NCBI Taxonomy" id="1591409"/>
    <lineage>
        <taxon>Bacteria</taxon>
        <taxon>Pseudomonadati</taxon>
        <taxon>Pseudomonadota</taxon>
        <taxon>Alphaproteobacteria</taxon>
        <taxon>Rhodobacterales</taxon>
        <taxon>Paracoccaceae</taxon>
        <taxon>Pseudohalocynthiibacter</taxon>
    </lineage>
</organism>
<evidence type="ECO:0000313" key="2">
    <source>
        <dbReference type="Proteomes" id="UP001589683"/>
    </source>
</evidence>
<keyword evidence="2" id="KW-1185">Reference proteome</keyword>
<dbReference type="PANTHER" id="PTHR36513:SF1">
    <property type="entry name" value="TRANSMEMBRANE PROTEIN"/>
    <property type="match status" value="1"/>
</dbReference>
<dbReference type="Proteomes" id="UP001589683">
    <property type="component" value="Unassembled WGS sequence"/>
</dbReference>
<accession>A0ABV5JH37</accession>